<proteinExistence type="predicted"/>
<sequence length="202" mass="23086">RESFMKLIFFIKSETVDISNYTIKNIPGSSGRLDVISRCILAALFNGKGFDRKVEIWVFLKDYGTFIFNPEDLQYKDFPKNELMLTDYFVSFLHALESTEKLNNNPLNSIIASKMSMTKAIEDFKKKNICIFVLKEAGKDFLKLKSKLPTDKDILFIIGSQEDKFLSSSELLRLNLPSISKGNQSYLASSVIRLLKLHMFGA</sequence>
<dbReference type="InterPro" id="IPR007158">
    <property type="entry name" value="TrmY"/>
</dbReference>
<gene>
    <name evidence="5" type="ORF">LCGC14_1000820</name>
</gene>
<evidence type="ECO:0000256" key="1">
    <source>
        <dbReference type="ARBA" id="ARBA00022490"/>
    </source>
</evidence>
<dbReference type="InterPro" id="IPR029026">
    <property type="entry name" value="tRNA_m1G_MTases_N"/>
</dbReference>
<evidence type="ECO:0000313" key="5">
    <source>
        <dbReference type="EMBL" id="KKN13974.1"/>
    </source>
</evidence>
<evidence type="ECO:0000256" key="4">
    <source>
        <dbReference type="ARBA" id="ARBA00022691"/>
    </source>
</evidence>
<dbReference type="Pfam" id="PF04013">
    <property type="entry name" value="Methyltrn_RNA_2"/>
    <property type="match status" value="1"/>
</dbReference>
<feature type="non-terminal residue" evidence="5">
    <location>
        <position position="1"/>
    </location>
</feature>
<dbReference type="GO" id="GO:0008175">
    <property type="term" value="F:tRNA methyltransferase activity"/>
    <property type="evidence" value="ECO:0007669"/>
    <property type="project" value="InterPro"/>
</dbReference>
<keyword evidence="1" id="KW-0963">Cytoplasm</keyword>
<dbReference type="SUPFAM" id="SSF75217">
    <property type="entry name" value="alpha/beta knot"/>
    <property type="match status" value="1"/>
</dbReference>
<evidence type="ECO:0000256" key="2">
    <source>
        <dbReference type="ARBA" id="ARBA00022603"/>
    </source>
</evidence>
<dbReference type="GO" id="GO:0030488">
    <property type="term" value="P:tRNA methylation"/>
    <property type="evidence" value="ECO:0007669"/>
    <property type="project" value="TreeGrafter"/>
</dbReference>
<evidence type="ECO:0000256" key="3">
    <source>
        <dbReference type="ARBA" id="ARBA00022679"/>
    </source>
</evidence>
<dbReference type="AlphaFoldDB" id="A0A0F9N7V2"/>
<reference evidence="5" key="1">
    <citation type="journal article" date="2015" name="Nature">
        <title>Complex archaea that bridge the gap between prokaryotes and eukaryotes.</title>
        <authorList>
            <person name="Spang A."/>
            <person name="Saw J.H."/>
            <person name="Jorgensen S.L."/>
            <person name="Zaremba-Niedzwiedzka K."/>
            <person name="Martijn J."/>
            <person name="Lind A.E."/>
            <person name="van Eijk R."/>
            <person name="Schleper C."/>
            <person name="Guy L."/>
            <person name="Ettema T.J."/>
        </authorList>
    </citation>
    <scope>NUCLEOTIDE SEQUENCE</scope>
</reference>
<dbReference type="Gene3D" id="3.40.1280.10">
    <property type="match status" value="1"/>
</dbReference>
<evidence type="ECO:0008006" key="6">
    <source>
        <dbReference type="Google" id="ProtNLM"/>
    </source>
</evidence>
<dbReference type="GO" id="GO:0008757">
    <property type="term" value="F:S-adenosylmethionine-dependent methyltransferase activity"/>
    <property type="evidence" value="ECO:0007669"/>
    <property type="project" value="TreeGrafter"/>
</dbReference>
<keyword evidence="3" id="KW-0808">Transferase</keyword>
<organism evidence="5">
    <name type="scientific">marine sediment metagenome</name>
    <dbReference type="NCBI Taxonomy" id="412755"/>
    <lineage>
        <taxon>unclassified sequences</taxon>
        <taxon>metagenomes</taxon>
        <taxon>ecological metagenomes</taxon>
    </lineage>
</organism>
<name>A0A0F9N7V2_9ZZZZ</name>
<dbReference type="PANTHER" id="PTHR40703">
    <property type="entry name" value="TRNA (PSEUDOURIDINE(54)-N(1))-METHYLTRANSFERASE"/>
    <property type="match status" value="1"/>
</dbReference>
<dbReference type="PANTHER" id="PTHR40703:SF1">
    <property type="entry name" value="TRNA (PSEUDOURIDINE(54)-N(1))-METHYLTRANSFERASE"/>
    <property type="match status" value="1"/>
</dbReference>
<dbReference type="InterPro" id="IPR029028">
    <property type="entry name" value="Alpha/beta_knot_MTases"/>
</dbReference>
<protein>
    <recommendedName>
        <fullName evidence="6">tRNA (guanine-N(1)-)-methyltransferase C-terminal domain-containing protein</fullName>
    </recommendedName>
</protein>
<comment type="caution">
    <text evidence="5">The sequence shown here is derived from an EMBL/GenBank/DDBJ whole genome shotgun (WGS) entry which is preliminary data.</text>
</comment>
<dbReference type="EMBL" id="LAZR01003865">
    <property type="protein sequence ID" value="KKN13974.1"/>
    <property type="molecule type" value="Genomic_DNA"/>
</dbReference>
<accession>A0A0F9N7V2</accession>
<keyword evidence="2" id="KW-0489">Methyltransferase</keyword>
<keyword evidence="4" id="KW-0949">S-adenosyl-L-methionine</keyword>